<sequence>MRKALLLARRRNLHRALASTKSTWTRERPFTRSRQVYATEAGTGVVNNMKDADPSNYRAAIKSVDKNNWEVVTQEELQALENNQVWKMVEHDLLVTATDPLQVEMFFSDYETLSVKNLGNAHKFLGMRINYNDEDGYDIYQEVAIVDMLKELGLENARGTRTHIEDTTNDIVKNDVGLPVCTTAGGVH</sequence>
<reference evidence="1" key="1">
    <citation type="journal article" date="2011" name="PLoS Biol.">
        <title>Gene gain and loss during evolution of obligate parasitism in the white rust pathogen of Arabidopsis thaliana.</title>
        <authorList>
            <person name="Kemen E."/>
            <person name="Gardiner A."/>
            <person name="Schultz-Larsen T."/>
            <person name="Kemen A.C."/>
            <person name="Balmuth A.L."/>
            <person name="Robert-Seilaniantz A."/>
            <person name="Bailey K."/>
            <person name="Holub E."/>
            <person name="Studholme D.J."/>
            <person name="Maclean D."/>
            <person name="Jones J.D."/>
        </authorList>
    </citation>
    <scope>NUCLEOTIDE SEQUENCE</scope>
</reference>
<protein>
    <submittedName>
        <fullName evidence="1">AlNc14C197G8584 protein</fullName>
    </submittedName>
</protein>
<proteinExistence type="predicted"/>
<dbReference type="HOGENOM" id="CLU_1443453_0_0_1"/>
<evidence type="ECO:0000313" key="1">
    <source>
        <dbReference type="EMBL" id="CCA23511.1"/>
    </source>
</evidence>
<accession>F0WQA3</accession>
<organism evidence="1">
    <name type="scientific">Albugo laibachii Nc14</name>
    <dbReference type="NCBI Taxonomy" id="890382"/>
    <lineage>
        <taxon>Eukaryota</taxon>
        <taxon>Sar</taxon>
        <taxon>Stramenopiles</taxon>
        <taxon>Oomycota</taxon>
        <taxon>Peronosporomycetes</taxon>
        <taxon>Albuginales</taxon>
        <taxon>Albuginaceae</taxon>
        <taxon>Albugo</taxon>
    </lineage>
</organism>
<name>F0WQA3_9STRA</name>
<reference evidence="1" key="2">
    <citation type="submission" date="2011-02" db="EMBL/GenBank/DDBJ databases">
        <authorList>
            <person name="MacLean D."/>
        </authorList>
    </citation>
    <scope>NUCLEOTIDE SEQUENCE</scope>
</reference>
<dbReference type="EMBL" id="FR824242">
    <property type="protein sequence ID" value="CCA23511.1"/>
    <property type="molecule type" value="Genomic_DNA"/>
</dbReference>
<dbReference type="AlphaFoldDB" id="F0WQA3"/>
<gene>
    <name evidence="1" type="primary">AlNc14C197G8584</name>
    <name evidence="1" type="ORF">ALNC14_096550</name>
</gene>